<dbReference type="InterPro" id="IPR004675">
    <property type="entry name" value="AhpD_core"/>
</dbReference>
<dbReference type="Gene3D" id="1.20.1290.10">
    <property type="entry name" value="AhpD-like"/>
    <property type="match status" value="1"/>
</dbReference>
<reference evidence="2 3" key="1">
    <citation type="submission" date="2016-11" db="EMBL/GenBank/DDBJ databases">
        <authorList>
            <person name="Jaros S."/>
            <person name="Januszkiewicz K."/>
            <person name="Wedrychowicz H."/>
        </authorList>
    </citation>
    <scope>NUCLEOTIDE SEQUENCE [LARGE SCALE GENOMIC DNA]</scope>
    <source>
        <strain evidence="2 3">LMG 20594</strain>
    </source>
</reference>
<keyword evidence="2" id="KW-0560">Oxidoreductase</keyword>
<dbReference type="AlphaFoldDB" id="A0A1M6LZM5"/>
<dbReference type="OrthoDB" id="3667834at2"/>
<dbReference type="STRING" id="169427.SAMN05192548_100686"/>
<dbReference type="Proteomes" id="UP000184395">
    <property type="component" value="Unassembled WGS sequence"/>
</dbReference>
<dbReference type="GO" id="GO:0051920">
    <property type="term" value="F:peroxiredoxin activity"/>
    <property type="evidence" value="ECO:0007669"/>
    <property type="project" value="InterPro"/>
</dbReference>
<dbReference type="SUPFAM" id="SSF69118">
    <property type="entry name" value="AhpD-like"/>
    <property type="match status" value="1"/>
</dbReference>
<dbReference type="PANTHER" id="PTHR35446">
    <property type="entry name" value="SI:CH211-175M2.5"/>
    <property type="match status" value="1"/>
</dbReference>
<protein>
    <submittedName>
        <fullName evidence="2">Uncharacterized peroxidase-related enzyme</fullName>
    </submittedName>
</protein>
<feature type="domain" description="Carboxymuconolactone decarboxylase-like" evidence="1">
    <location>
        <begin position="42"/>
        <end position="107"/>
    </location>
</feature>
<dbReference type="RefSeq" id="WP_073428007.1">
    <property type="nucleotide sequence ID" value="NZ_CADFGY010000007.1"/>
</dbReference>
<evidence type="ECO:0000259" key="1">
    <source>
        <dbReference type="Pfam" id="PF02627"/>
    </source>
</evidence>
<accession>A0A1M6LZM5</accession>
<proteinExistence type="predicted"/>
<gene>
    <name evidence="2" type="ORF">SAMN05192548_100686</name>
</gene>
<dbReference type="EMBL" id="FRAB01000006">
    <property type="protein sequence ID" value="SHJ76560.1"/>
    <property type="molecule type" value="Genomic_DNA"/>
</dbReference>
<sequence length="178" mass="18480">MSRLTTIRPEEATGAAAEVFAKIKKAVGKVPNAYATVGTHSPEALGAALAFDAAVAASTLGKADIEVIKLAVSEHVGCDYCVAAHTLMGKLAGLSSDDMKHVRAGVATGDAKRDALVTYVRTLVGTRGTVPEAVVDAVRAAGYTDRQIIEINLAIASITFTNLVNRVNDTTLDFPAVN</sequence>
<dbReference type="Pfam" id="PF02627">
    <property type="entry name" value="CMD"/>
    <property type="match status" value="1"/>
</dbReference>
<dbReference type="InterPro" id="IPR003779">
    <property type="entry name" value="CMD-like"/>
</dbReference>
<dbReference type="PANTHER" id="PTHR35446:SF3">
    <property type="entry name" value="CMD DOMAIN-CONTAINING PROTEIN"/>
    <property type="match status" value="1"/>
</dbReference>
<evidence type="ECO:0000313" key="3">
    <source>
        <dbReference type="Proteomes" id="UP000184395"/>
    </source>
</evidence>
<keyword evidence="2" id="KW-0575">Peroxidase</keyword>
<evidence type="ECO:0000313" key="2">
    <source>
        <dbReference type="EMBL" id="SHJ76560.1"/>
    </source>
</evidence>
<name>A0A1M6LZM5_9BURK</name>
<organism evidence="2 3">
    <name type="scientific">Paraburkholderia terricola</name>
    <dbReference type="NCBI Taxonomy" id="169427"/>
    <lineage>
        <taxon>Bacteria</taxon>
        <taxon>Pseudomonadati</taxon>
        <taxon>Pseudomonadota</taxon>
        <taxon>Betaproteobacteria</taxon>
        <taxon>Burkholderiales</taxon>
        <taxon>Burkholderiaceae</taxon>
        <taxon>Paraburkholderia</taxon>
    </lineage>
</organism>
<dbReference type="InterPro" id="IPR029032">
    <property type="entry name" value="AhpD-like"/>
</dbReference>
<dbReference type="NCBIfam" id="TIGR00778">
    <property type="entry name" value="ahpD_dom"/>
    <property type="match status" value="1"/>
</dbReference>